<dbReference type="GO" id="GO:0051082">
    <property type="term" value="F:unfolded protein binding"/>
    <property type="evidence" value="ECO:0007669"/>
    <property type="project" value="UniProtKB-UniRule"/>
</dbReference>
<sequence length="102" mass="11312">MKKNVVEVCDFCGAEITDELLGVSPENDNVLICEECVEKAQKNLQDAKGNKVGVSVFGIKYDGDTKASTVDVTLDLKLWCKPTFDNMKLVEKLGRNINDMKL</sequence>
<name>A0A6F9Y3V4_9LACO</name>
<feature type="domain" description="ClpX-type ZB" evidence="2">
    <location>
        <begin position="1"/>
        <end position="52"/>
    </location>
</feature>
<gene>
    <name evidence="3" type="ORF">SN811_05750</name>
</gene>
<dbReference type="SMART" id="SM00994">
    <property type="entry name" value="zf-C4_ClpX"/>
    <property type="match status" value="1"/>
</dbReference>
<keyword evidence="1" id="KW-0479">Metal-binding</keyword>
<evidence type="ECO:0000256" key="1">
    <source>
        <dbReference type="PROSITE-ProRule" id="PRU01250"/>
    </source>
</evidence>
<comment type="caution">
    <text evidence="3">The sequence shown here is derived from an EMBL/GenBank/DDBJ whole genome shotgun (WGS) entry which is preliminary data.</text>
</comment>
<feature type="binding site" evidence="1">
    <location>
        <position position="36"/>
    </location>
    <ligand>
        <name>Zn(2+)</name>
        <dbReference type="ChEBI" id="CHEBI:29105"/>
    </ligand>
</feature>
<accession>A0A6F9Y3V4</accession>
<reference evidence="3" key="1">
    <citation type="submission" date="2019-10" db="EMBL/GenBank/DDBJ databases">
        <title>Lactobacillus agilis SN811 Whole Genome Sequencing Project.</title>
        <authorList>
            <person name="Suzuki S."/>
            <person name="Endo A."/>
            <person name="Maeno S."/>
            <person name="Shiwa Y."/>
            <person name="Matsutani M."/>
            <person name="Kajikawa A."/>
        </authorList>
    </citation>
    <scope>NUCLEOTIDE SEQUENCE</scope>
    <source>
        <strain evidence="3">SN811</strain>
    </source>
</reference>
<dbReference type="GO" id="GO:0008270">
    <property type="term" value="F:zinc ion binding"/>
    <property type="evidence" value="ECO:0007669"/>
    <property type="project" value="UniProtKB-UniRule"/>
</dbReference>
<comment type="similarity">
    <text evidence="1">Belongs to the ClpX chaperone family.</text>
</comment>
<dbReference type="GO" id="GO:0006457">
    <property type="term" value="P:protein folding"/>
    <property type="evidence" value="ECO:0007669"/>
    <property type="project" value="UniProtKB-UniRule"/>
</dbReference>
<evidence type="ECO:0000313" key="3">
    <source>
        <dbReference type="EMBL" id="GET12075.1"/>
    </source>
</evidence>
<proteinExistence type="inferred from homology"/>
<dbReference type="RefSeq" id="WP_172577008.1">
    <property type="nucleotide sequence ID" value="NZ_BLAP01000029.1"/>
</dbReference>
<dbReference type="EMBL" id="BLAP01000029">
    <property type="protein sequence ID" value="GET12075.1"/>
    <property type="molecule type" value="Genomic_DNA"/>
</dbReference>
<dbReference type="Proteomes" id="UP000494160">
    <property type="component" value="Unassembled WGS sequence"/>
</dbReference>
<dbReference type="InterPro" id="IPR010603">
    <property type="entry name" value="Znf_CppX_C4"/>
</dbReference>
<evidence type="ECO:0000259" key="2">
    <source>
        <dbReference type="PROSITE" id="PS51902"/>
    </source>
</evidence>
<feature type="binding site" evidence="1">
    <location>
        <position position="33"/>
    </location>
    <ligand>
        <name>Zn(2+)</name>
        <dbReference type="ChEBI" id="CHEBI:29105"/>
    </ligand>
</feature>
<dbReference type="GO" id="GO:0046983">
    <property type="term" value="F:protein dimerization activity"/>
    <property type="evidence" value="ECO:0007669"/>
    <property type="project" value="UniProtKB-UniRule"/>
</dbReference>
<organism evidence="3">
    <name type="scientific">Ligilactobacillus agilis</name>
    <dbReference type="NCBI Taxonomy" id="1601"/>
    <lineage>
        <taxon>Bacteria</taxon>
        <taxon>Bacillati</taxon>
        <taxon>Bacillota</taxon>
        <taxon>Bacilli</taxon>
        <taxon>Lactobacillales</taxon>
        <taxon>Lactobacillaceae</taxon>
        <taxon>Ligilactobacillus</taxon>
    </lineage>
</organism>
<dbReference type="InterPro" id="IPR059188">
    <property type="entry name" value="Znf_CLPX-like"/>
</dbReference>
<feature type="binding site" evidence="1">
    <location>
        <position position="12"/>
    </location>
    <ligand>
        <name>Zn(2+)</name>
        <dbReference type="ChEBI" id="CHEBI:29105"/>
    </ligand>
</feature>
<feature type="binding site" evidence="1">
    <location>
        <position position="9"/>
    </location>
    <ligand>
        <name>Zn(2+)</name>
        <dbReference type="ChEBI" id="CHEBI:29105"/>
    </ligand>
</feature>
<dbReference type="AlphaFoldDB" id="A0A6F9Y3V4"/>
<keyword evidence="1" id="KW-0143">Chaperone</keyword>
<keyword evidence="1" id="KW-0862">Zinc</keyword>
<protein>
    <recommendedName>
        <fullName evidence="2">ClpX-type ZB domain-containing protein</fullName>
    </recommendedName>
</protein>
<dbReference type="PROSITE" id="PS51902">
    <property type="entry name" value="CLPX_ZB"/>
    <property type="match status" value="1"/>
</dbReference>